<feature type="transmembrane region" description="Helical" evidence="1">
    <location>
        <begin position="119"/>
        <end position="145"/>
    </location>
</feature>
<accession>A0AAE3Z7N8</accession>
<keyword evidence="3" id="KW-1185">Reference proteome</keyword>
<keyword evidence="1" id="KW-0812">Transmembrane</keyword>
<dbReference type="Proteomes" id="UP001180845">
    <property type="component" value="Unassembled WGS sequence"/>
</dbReference>
<comment type="caution">
    <text evidence="2">The sequence shown here is derived from an EMBL/GenBank/DDBJ whole genome shotgun (WGS) entry which is preliminary data.</text>
</comment>
<proteinExistence type="predicted"/>
<feature type="transmembrane region" description="Helical" evidence="1">
    <location>
        <begin position="157"/>
        <end position="177"/>
    </location>
</feature>
<evidence type="ECO:0000313" key="3">
    <source>
        <dbReference type="Proteomes" id="UP001180845"/>
    </source>
</evidence>
<keyword evidence="1" id="KW-1133">Transmembrane helix</keyword>
<organism evidence="2 3">
    <name type="scientific">Haloactinomyces albus</name>
    <dbReference type="NCBI Taxonomy" id="1352928"/>
    <lineage>
        <taxon>Bacteria</taxon>
        <taxon>Bacillati</taxon>
        <taxon>Actinomycetota</taxon>
        <taxon>Actinomycetes</taxon>
        <taxon>Actinopolysporales</taxon>
        <taxon>Actinopolysporaceae</taxon>
        <taxon>Haloactinomyces</taxon>
    </lineage>
</organism>
<feature type="transmembrane region" description="Helical" evidence="1">
    <location>
        <begin position="12"/>
        <end position="31"/>
    </location>
</feature>
<evidence type="ECO:0000256" key="1">
    <source>
        <dbReference type="SAM" id="Phobius"/>
    </source>
</evidence>
<dbReference type="InterPro" id="IPR032479">
    <property type="entry name" value="DUF5058"/>
</dbReference>
<evidence type="ECO:0008006" key="4">
    <source>
        <dbReference type="Google" id="ProtNLM"/>
    </source>
</evidence>
<dbReference type="Pfam" id="PF16481">
    <property type="entry name" value="DUF5058"/>
    <property type="match status" value="1"/>
</dbReference>
<feature type="transmembrane region" description="Helical" evidence="1">
    <location>
        <begin position="52"/>
        <end position="74"/>
    </location>
</feature>
<sequence length="232" mass="24070">MNTPGIASSPILWIASLGVFVVIVVQSFAYLRAARRAAPAVGMSRTELVGAFRTGAFSALGPSLAVVFIAISLLPVFGTPAVLLRIGLIGSAAFEVVSAQTAAGTLGVELGGSGYDNGVFALVFFTMSLGGAAWMLSTLLCTPMLRRADRRVRRMNPVVMTIVPSAAMIAAFCYLGLEKVQTSHIHLITYATGAAVMAGLRVAAARLTVQWIKEWSVGIAMAAALVAAGIAL</sequence>
<protein>
    <recommendedName>
        <fullName evidence="4">DUF5058 domain-containing protein</fullName>
    </recommendedName>
</protein>
<keyword evidence="1" id="KW-0472">Membrane</keyword>
<feature type="transmembrane region" description="Helical" evidence="1">
    <location>
        <begin position="183"/>
        <end position="203"/>
    </location>
</feature>
<reference evidence="2" key="1">
    <citation type="submission" date="2023-07" db="EMBL/GenBank/DDBJ databases">
        <title>Sequencing the genomes of 1000 actinobacteria strains.</title>
        <authorList>
            <person name="Klenk H.-P."/>
        </authorList>
    </citation>
    <scope>NUCLEOTIDE SEQUENCE</scope>
    <source>
        <strain evidence="2">DSM 45977</strain>
    </source>
</reference>
<evidence type="ECO:0000313" key="2">
    <source>
        <dbReference type="EMBL" id="MDR7299841.1"/>
    </source>
</evidence>
<dbReference type="RefSeq" id="WP_310267607.1">
    <property type="nucleotide sequence ID" value="NZ_JAVDXW010000001.1"/>
</dbReference>
<dbReference type="EMBL" id="JAVDXW010000001">
    <property type="protein sequence ID" value="MDR7299841.1"/>
    <property type="molecule type" value="Genomic_DNA"/>
</dbReference>
<dbReference type="AlphaFoldDB" id="A0AAE3Z7N8"/>
<gene>
    <name evidence="2" type="ORF">JOF55_000022</name>
</gene>
<name>A0AAE3Z7N8_9ACTN</name>
<feature type="transmembrane region" description="Helical" evidence="1">
    <location>
        <begin position="215"/>
        <end position="231"/>
    </location>
</feature>